<sequence length="152" mass="16889">MEDIRTRFMDELKTAMKAGNQGRVAALRMITAKLKDLDIAARGEKPVAVGEEEIFAMLKGMIKSRQDSVALYRQGGRPELAEKEEAEIKVIEEFLPPQMDEQATRKAVEEAISEMGATTMKDMGKVMGVLKKKYGATLDLGQVNQLVKEKLS</sequence>
<accession>A0A7H1NNB0</accession>
<dbReference type="Gene3D" id="1.10.1510.10">
    <property type="entry name" value="Uncharacterised protein YqeY/AIM41 PF09424, N-terminal domain"/>
    <property type="match status" value="1"/>
</dbReference>
<dbReference type="InterPro" id="IPR023168">
    <property type="entry name" value="GatB_Yqey_C_2"/>
</dbReference>
<dbReference type="SUPFAM" id="SSF89095">
    <property type="entry name" value="GatB/YqeY motif"/>
    <property type="match status" value="1"/>
</dbReference>
<proteinExistence type="predicted"/>
<gene>
    <name evidence="1" type="primary">yqeY</name>
    <name evidence="1" type="ORF">JGUZn3_00030</name>
</gene>
<dbReference type="InterPro" id="IPR042184">
    <property type="entry name" value="YqeY/Aim41_N"/>
</dbReference>
<protein>
    <recommendedName>
        <fullName evidence="3">GatB/YqeY domain-containing protein</fullName>
    </recommendedName>
</protein>
<dbReference type="RefSeq" id="WP_203413772.1">
    <property type="nucleotide sequence ID" value="NZ_CP060244.1"/>
</dbReference>
<dbReference type="Gene3D" id="1.10.10.410">
    <property type="match status" value="1"/>
</dbReference>
<dbReference type="GO" id="GO:0016884">
    <property type="term" value="F:carbon-nitrogen ligase activity, with glutamine as amido-N-donor"/>
    <property type="evidence" value="ECO:0007669"/>
    <property type="project" value="InterPro"/>
</dbReference>
<keyword evidence="2" id="KW-1185">Reference proteome</keyword>
<dbReference type="KEGG" id="ebla:JGUZn3_00030"/>
<dbReference type="PANTHER" id="PTHR28055">
    <property type="entry name" value="ALTERED INHERITANCE OF MITOCHONDRIA PROTEIN 41, MITOCHONDRIAL"/>
    <property type="match status" value="1"/>
</dbReference>
<dbReference type="PANTHER" id="PTHR28055:SF1">
    <property type="entry name" value="ALTERED INHERITANCE OF MITOCHONDRIA PROTEIN 41, MITOCHONDRIAL"/>
    <property type="match status" value="1"/>
</dbReference>
<evidence type="ECO:0000313" key="2">
    <source>
        <dbReference type="Proteomes" id="UP000516349"/>
    </source>
</evidence>
<dbReference type="Proteomes" id="UP000516349">
    <property type="component" value="Chromosome"/>
</dbReference>
<evidence type="ECO:0008006" key="3">
    <source>
        <dbReference type="Google" id="ProtNLM"/>
    </source>
</evidence>
<dbReference type="AlphaFoldDB" id="A0A7H1NNB0"/>
<reference evidence="1 2" key="1">
    <citation type="submission" date="2020-08" db="EMBL/GenBank/DDBJ databases">
        <title>Complete genome sequence of Entomobacter blattae G55GP.</title>
        <authorList>
            <person name="Poehlein A."/>
            <person name="Guzman J."/>
            <person name="Daniel R."/>
            <person name="Vilcinskas A."/>
        </authorList>
    </citation>
    <scope>NUCLEOTIDE SEQUENCE [LARGE SCALE GENOMIC DNA]</scope>
    <source>
        <strain evidence="1 2">G55GP</strain>
    </source>
</reference>
<organism evidence="1 2">
    <name type="scientific">Entomobacter blattae</name>
    <dbReference type="NCBI Taxonomy" id="2762277"/>
    <lineage>
        <taxon>Bacteria</taxon>
        <taxon>Pseudomonadati</taxon>
        <taxon>Pseudomonadota</taxon>
        <taxon>Alphaproteobacteria</taxon>
        <taxon>Acetobacterales</taxon>
        <taxon>Acetobacteraceae</taxon>
        <taxon>Entomobacter</taxon>
    </lineage>
</organism>
<dbReference type="InterPro" id="IPR019004">
    <property type="entry name" value="YqeY/Aim41"/>
</dbReference>
<name>A0A7H1NNB0_9PROT</name>
<dbReference type="InterPro" id="IPR003789">
    <property type="entry name" value="Asn/Gln_tRNA_amidoTrase-B-like"/>
</dbReference>
<evidence type="ECO:0000313" key="1">
    <source>
        <dbReference type="EMBL" id="QNT77270.1"/>
    </source>
</evidence>
<dbReference type="EMBL" id="CP060244">
    <property type="protein sequence ID" value="QNT77270.1"/>
    <property type="molecule type" value="Genomic_DNA"/>
</dbReference>
<dbReference type="Pfam" id="PF09424">
    <property type="entry name" value="YqeY"/>
    <property type="match status" value="1"/>
</dbReference>